<dbReference type="Gene3D" id="2.60.40.790">
    <property type="match status" value="1"/>
</dbReference>
<dbReference type="GO" id="GO:0043066">
    <property type="term" value="P:negative regulation of apoptotic process"/>
    <property type="evidence" value="ECO:0007669"/>
    <property type="project" value="TreeGrafter"/>
</dbReference>
<name>A0AAV2MFF3_KNICA</name>
<dbReference type="PANTHER" id="PTHR45640">
    <property type="entry name" value="HEAT SHOCK PROTEIN HSP-12.2-RELATED"/>
    <property type="match status" value="1"/>
</dbReference>
<dbReference type="GO" id="GO:0005634">
    <property type="term" value="C:nucleus"/>
    <property type="evidence" value="ECO:0007669"/>
    <property type="project" value="TreeGrafter"/>
</dbReference>
<dbReference type="PANTHER" id="PTHR45640:SF7">
    <property type="entry name" value="HEAT SHOCK PROTEIN BETA-1"/>
    <property type="match status" value="1"/>
</dbReference>
<dbReference type="Proteomes" id="UP001497482">
    <property type="component" value="Chromosome 7"/>
</dbReference>
<proteinExistence type="inferred from homology"/>
<dbReference type="PROSITE" id="PS01031">
    <property type="entry name" value="SHSP"/>
    <property type="match status" value="1"/>
</dbReference>
<dbReference type="Pfam" id="PF00011">
    <property type="entry name" value="HSP20"/>
    <property type="match status" value="1"/>
</dbReference>
<protein>
    <recommendedName>
        <fullName evidence="3">SHSP domain-containing protein</fullName>
    </recommendedName>
</protein>
<dbReference type="AlphaFoldDB" id="A0AAV2MFF3"/>
<accession>A0AAV2MFF3</accession>
<evidence type="ECO:0000259" key="3">
    <source>
        <dbReference type="PROSITE" id="PS01031"/>
    </source>
</evidence>
<reference evidence="4 5" key="1">
    <citation type="submission" date="2024-04" db="EMBL/GenBank/DDBJ databases">
        <authorList>
            <person name="Waldvogel A.-M."/>
            <person name="Schoenle A."/>
        </authorList>
    </citation>
    <scope>NUCLEOTIDE SEQUENCE [LARGE SCALE GENOMIC DNA]</scope>
</reference>
<gene>
    <name evidence="4" type="ORF">KC01_LOCUS38465</name>
</gene>
<evidence type="ECO:0000256" key="2">
    <source>
        <dbReference type="RuleBase" id="RU003616"/>
    </source>
</evidence>
<evidence type="ECO:0000313" key="4">
    <source>
        <dbReference type="EMBL" id="CAL1612104.1"/>
    </source>
</evidence>
<organism evidence="4 5">
    <name type="scientific">Knipowitschia caucasica</name>
    <name type="common">Caucasian dwarf goby</name>
    <name type="synonym">Pomatoschistus caucasicus</name>
    <dbReference type="NCBI Taxonomy" id="637954"/>
    <lineage>
        <taxon>Eukaryota</taxon>
        <taxon>Metazoa</taxon>
        <taxon>Chordata</taxon>
        <taxon>Craniata</taxon>
        <taxon>Vertebrata</taxon>
        <taxon>Euteleostomi</taxon>
        <taxon>Actinopterygii</taxon>
        <taxon>Neopterygii</taxon>
        <taxon>Teleostei</taxon>
        <taxon>Neoteleostei</taxon>
        <taxon>Acanthomorphata</taxon>
        <taxon>Gobiaria</taxon>
        <taxon>Gobiiformes</taxon>
        <taxon>Gobioidei</taxon>
        <taxon>Gobiidae</taxon>
        <taxon>Gobiinae</taxon>
        <taxon>Knipowitschia</taxon>
    </lineage>
</organism>
<dbReference type="InterPro" id="IPR001436">
    <property type="entry name" value="Alpha-crystallin/sHSP_animal"/>
</dbReference>
<feature type="domain" description="SHSP" evidence="3">
    <location>
        <begin position="71"/>
        <end position="181"/>
    </location>
</feature>
<dbReference type="InterPro" id="IPR002068">
    <property type="entry name" value="A-crystallin/Hsp20_dom"/>
</dbReference>
<evidence type="ECO:0000256" key="1">
    <source>
        <dbReference type="PROSITE-ProRule" id="PRU00285"/>
    </source>
</evidence>
<dbReference type="GO" id="GO:0009408">
    <property type="term" value="P:response to heat"/>
    <property type="evidence" value="ECO:0007669"/>
    <property type="project" value="TreeGrafter"/>
</dbReference>
<dbReference type="PRINTS" id="PR00299">
    <property type="entry name" value="ACRYSTALLIN"/>
</dbReference>
<evidence type="ECO:0000313" key="5">
    <source>
        <dbReference type="Proteomes" id="UP001497482"/>
    </source>
</evidence>
<dbReference type="SUPFAM" id="SSF49764">
    <property type="entry name" value="HSP20-like chaperones"/>
    <property type="match status" value="1"/>
</dbReference>
<dbReference type="InterPro" id="IPR008978">
    <property type="entry name" value="HSP20-like_chaperone"/>
</dbReference>
<dbReference type="GO" id="GO:0005737">
    <property type="term" value="C:cytoplasm"/>
    <property type="evidence" value="ECO:0007669"/>
    <property type="project" value="TreeGrafter"/>
</dbReference>
<dbReference type="GO" id="GO:0051082">
    <property type="term" value="F:unfolded protein binding"/>
    <property type="evidence" value="ECO:0007669"/>
    <property type="project" value="TreeGrafter"/>
</dbReference>
<dbReference type="GO" id="GO:0042026">
    <property type="term" value="P:protein refolding"/>
    <property type="evidence" value="ECO:0007669"/>
    <property type="project" value="TreeGrafter"/>
</dbReference>
<keyword evidence="5" id="KW-1185">Reference proteome</keyword>
<comment type="similarity">
    <text evidence="1 2">Belongs to the small heat shock protein (HSP20) family.</text>
</comment>
<sequence>MAERTVPFSLERSRSWDPFADRHSRIFDQCFGMPALTEEALLTTHWPGYFRPSVLAPDLSSLMSLMHPGPALARQMSSGTSQIQQTKDSWKVSLDVQHFSPEELVVKTKDDVLEISGTHEEREDQHGFVSRKFTRKYTLPSSVDAEKVTSALSPEGVLTVQAPLVAPALEASKTTTAVTDDKKAEKKK</sequence>
<dbReference type="EMBL" id="OZ035829">
    <property type="protein sequence ID" value="CAL1612104.1"/>
    <property type="molecule type" value="Genomic_DNA"/>
</dbReference>